<dbReference type="PANTHER" id="PTHR43477">
    <property type="entry name" value="DIHYDROANTICAPSIN 7-DEHYDROGENASE"/>
    <property type="match status" value="1"/>
</dbReference>
<evidence type="ECO:0000313" key="4">
    <source>
        <dbReference type="EMBL" id="ERF68412.1"/>
    </source>
</evidence>
<dbReference type="InterPro" id="IPR057571">
    <property type="entry name" value="SDR_PhqE-like"/>
</dbReference>
<evidence type="ECO:0000256" key="2">
    <source>
        <dbReference type="ARBA" id="ARBA00022857"/>
    </source>
</evidence>
<keyword evidence="3" id="KW-0560">Oxidoreductase</keyword>
<evidence type="ECO:0000256" key="1">
    <source>
        <dbReference type="ARBA" id="ARBA00006484"/>
    </source>
</evidence>
<comment type="similarity">
    <text evidence="1">Belongs to the short-chain dehydrogenases/reductases (SDR) family.</text>
</comment>
<dbReference type="Pfam" id="PF23441">
    <property type="entry name" value="SDR"/>
    <property type="match status" value="1"/>
</dbReference>
<proteinExistence type="inferred from homology"/>
<dbReference type="Gene3D" id="3.40.50.720">
    <property type="entry name" value="NAD(P)-binding Rossmann-like Domain"/>
    <property type="match status" value="1"/>
</dbReference>
<dbReference type="SUPFAM" id="SSF51735">
    <property type="entry name" value="NAD(P)-binding Rossmann-fold domains"/>
    <property type="match status" value="1"/>
</dbReference>
<dbReference type="RefSeq" id="XP_007805904.1">
    <property type="nucleotide sequence ID" value="XM_007807713.1"/>
</dbReference>
<dbReference type="InterPro" id="IPR036291">
    <property type="entry name" value="NAD(P)-bd_dom_sf"/>
</dbReference>
<dbReference type="InterPro" id="IPR051122">
    <property type="entry name" value="SDR_DHRS6-like"/>
</dbReference>
<gene>
    <name evidence="4" type="ORF">EPUS_03730</name>
</gene>
<dbReference type="Proteomes" id="UP000019373">
    <property type="component" value="Unassembled WGS sequence"/>
</dbReference>
<keyword evidence="2" id="KW-0521">NADP</keyword>
<protein>
    <recommendedName>
        <fullName evidence="6">Ketoreductase (KR) domain-containing protein</fullName>
    </recommendedName>
</protein>
<dbReference type="HOGENOM" id="CLU_1461304_0_0_1"/>
<keyword evidence="5" id="KW-1185">Reference proteome</keyword>
<reference evidence="5" key="1">
    <citation type="journal article" date="2014" name="BMC Genomics">
        <title>Genome characteristics reveal the impact of lichenization on lichen-forming fungus Endocarpon pusillum Hedwig (Verrucariales, Ascomycota).</title>
        <authorList>
            <person name="Wang Y.-Y."/>
            <person name="Liu B."/>
            <person name="Zhang X.-Y."/>
            <person name="Zhou Q.-M."/>
            <person name="Zhang T."/>
            <person name="Li H."/>
            <person name="Yu Y.-F."/>
            <person name="Zhang X.-L."/>
            <person name="Hao X.-Y."/>
            <person name="Wang M."/>
            <person name="Wang L."/>
            <person name="Wei J.-C."/>
        </authorList>
    </citation>
    <scope>NUCLEOTIDE SEQUENCE [LARGE SCALE GENOMIC DNA]</scope>
    <source>
        <strain evidence="5">Z07020 / HMAS-L-300199</strain>
    </source>
</reference>
<organism evidence="4 5">
    <name type="scientific">Endocarpon pusillum (strain Z07020 / HMAS-L-300199)</name>
    <name type="common">Lichen-forming fungus</name>
    <dbReference type="NCBI Taxonomy" id="1263415"/>
    <lineage>
        <taxon>Eukaryota</taxon>
        <taxon>Fungi</taxon>
        <taxon>Dikarya</taxon>
        <taxon>Ascomycota</taxon>
        <taxon>Pezizomycotina</taxon>
        <taxon>Eurotiomycetes</taxon>
        <taxon>Chaetothyriomycetidae</taxon>
        <taxon>Verrucariales</taxon>
        <taxon>Verrucariaceae</taxon>
        <taxon>Endocarpon</taxon>
    </lineage>
</organism>
<dbReference type="AlphaFoldDB" id="U1FUE0"/>
<name>U1FUE0_ENDPU</name>
<dbReference type="OrthoDB" id="294295at2759"/>
<sequence length="185" mass="19944">MSRSASVAQSTSRRKYTNKLHNEHVLIFGGTSGIGFCIAEACLEHGAHVTISGSNKAKLEQSLSRLRNSYPDIPTSNIRGYTCDLCPADTYNTLNTNYPNTKTPAPTPLETNLIQLLNQTTAQKTRPLHHIAFTAGDSLKTSPLKPTAPKDLTVPTIVAEAYLNAMRDGFCTGQVLGSDGGRLLV</sequence>
<evidence type="ECO:0008006" key="6">
    <source>
        <dbReference type="Google" id="ProtNLM"/>
    </source>
</evidence>
<dbReference type="PANTHER" id="PTHR43477:SF1">
    <property type="entry name" value="DIHYDROANTICAPSIN 7-DEHYDROGENASE"/>
    <property type="match status" value="1"/>
</dbReference>
<accession>U1FUE0</accession>
<dbReference type="GeneID" id="19238768"/>
<dbReference type="EMBL" id="KE721518">
    <property type="protein sequence ID" value="ERF68412.1"/>
    <property type="molecule type" value="Genomic_DNA"/>
</dbReference>
<dbReference type="GO" id="GO:0016491">
    <property type="term" value="F:oxidoreductase activity"/>
    <property type="evidence" value="ECO:0007669"/>
    <property type="project" value="UniProtKB-KW"/>
</dbReference>
<evidence type="ECO:0000256" key="3">
    <source>
        <dbReference type="ARBA" id="ARBA00023002"/>
    </source>
</evidence>
<evidence type="ECO:0000313" key="5">
    <source>
        <dbReference type="Proteomes" id="UP000019373"/>
    </source>
</evidence>